<dbReference type="PANTHER" id="PTHR33116:SF77">
    <property type="entry name" value="RNA-DIRECTED DNA POLYMERASE"/>
    <property type="match status" value="1"/>
</dbReference>
<dbReference type="GO" id="GO:0003964">
    <property type="term" value="F:RNA-directed DNA polymerase activity"/>
    <property type="evidence" value="ECO:0007669"/>
    <property type="project" value="UniProtKB-KW"/>
</dbReference>
<feature type="region of interest" description="Disordered" evidence="1">
    <location>
        <begin position="48"/>
        <end position="69"/>
    </location>
</feature>
<feature type="compositionally biased region" description="Polar residues" evidence="1">
    <location>
        <begin position="55"/>
        <end position="65"/>
    </location>
</feature>
<evidence type="ECO:0000256" key="1">
    <source>
        <dbReference type="SAM" id="MobiDB-lite"/>
    </source>
</evidence>
<proteinExistence type="predicted"/>
<dbReference type="Pfam" id="PF00078">
    <property type="entry name" value="RVT_1"/>
    <property type="match status" value="1"/>
</dbReference>
<evidence type="ECO:0000313" key="4">
    <source>
        <dbReference type="EMBL" id="GJT32520.1"/>
    </source>
</evidence>
<comment type="caution">
    <text evidence="4">The sequence shown here is derived from an EMBL/GenBank/DDBJ whole genome shotgun (WGS) entry which is preliminary data.</text>
</comment>
<feature type="region of interest" description="Disordered" evidence="1">
    <location>
        <begin position="1"/>
        <end position="32"/>
    </location>
</feature>
<keyword evidence="2" id="KW-1133">Transmembrane helix</keyword>
<dbReference type="PANTHER" id="PTHR33116">
    <property type="entry name" value="REVERSE TRANSCRIPTASE ZINC-BINDING DOMAIN-CONTAINING PROTEIN-RELATED-RELATED"/>
    <property type="match status" value="1"/>
</dbReference>
<organism evidence="4 5">
    <name type="scientific">Tanacetum coccineum</name>
    <dbReference type="NCBI Taxonomy" id="301880"/>
    <lineage>
        <taxon>Eukaryota</taxon>
        <taxon>Viridiplantae</taxon>
        <taxon>Streptophyta</taxon>
        <taxon>Embryophyta</taxon>
        <taxon>Tracheophyta</taxon>
        <taxon>Spermatophyta</taxon>
        <taxon>Magnoliopsida</taxon>
        <taxon>eudicotyledons</taxon>
        <taxon>Gunneridae</taxon>
        <taxon>Pentapetalae</taxon>
        <taxon>asterids</taxon>
        <taxon>campanulids</taxon>
        <taxon>Asterales</taxon>
        <taxon>Asteraceae</taxon>
        <taxon>Asteroideae</taxon>
        <taxon>Anthemideae</taxon>
        <taxon>Anthemidinae</taxon>
        <taxon>Tanacetum</taxon>
    </lineage>
</organism>
<dbReference type="CDD" id="cd01650">
    <property type="entry name" value="RT_nLTR_like"/>
    <property type="match status" value="1"/>
</dbReference>
<feature type="compositionally biased region" description="Basic residues" evidence="1">
    <location>
        <begin position="99"/>
        <end position="112"/>
    </location>
</feature>
<accession>A0ABQ5CZI3</accession>
<feature type="compositionally biased region" description="Polar residues" evidence="1">
    <location>
        <begin position="287"/>
        <end position="298"/>
    </location>
</feature>
<keyword evidence="2" id="KW-0812">Transmembrane</keyword>
<evidence type="ECO:0000259" key="3">
    <source>
        <dbReference type="PROSITE" id="PS50878"/>
    </source>
</evidence>
<keyword evidence="4" id="KW-0808">Transferase</keyword>
<evidence type="ECO:0000256" key="2">
    <source>
        <dbReference type="SAM" id="Phobius"/>
    </source>
</evidence>
<keyword evidence="2" id="KW-0472">Membrane</keyword>
<sequence length="855" mass="95871">MENDKQPNDKDTIVDIGTSESEYEEEQRTHNKRARTVVRSVGRTFGFEGSEDAECSSNSHMTSVKSSDEDFEDIESVIHNKFGKNGEHTPLLGKPQMKEKRKKAPKPPRPRKGPLLDTADMQLVKEIAEQTMKRRARVERLKSLKRRRAAKSSPPQASSSMSIFAMVITVLFFIVIIYQAEVGDNGFGSGRSSSLIFDDSPKSSAAPSGGLISIRLGNNLESNSVQQIANPPNKWKIEFVLELVHFVLFSIMSNEGTRVGHHPAWKQVEMHAFYAKQKPGSKKAKTSETTSDSAQGDLNLNEDAAGSDEEEEVLLTWLPINGRASRGQGFGSHPYKAGGTFLPLVEPEAASLPLVGVRLSTSQPPPYTVEDDNCENVSGKVKKVVSKLVGDVQNAFISGRFILDGVLIANETVDFLRKKKKKGLILKVDFEKAYDSVSWSFLGDIMEAMSFGCKWRMWIMACLHSASMSILVNGSPTDEFVLERGIRQGDPLSPFLFILAAEGLNAIVSEAVSCGVLRGINVGVDQVLVSHLQYADDTIFFGEWDKSNAQNLMCTLKCFEKMAGLKVNLNKSKLYGVGVEHSEVESMARWMRCGVGEFPFTYLGLPIGVCMRKENAWRMVVEKFKKRLSEWKRRSMYFGGRLTLVKSVLGSLPLYYFSMFCVPSCVIKNLERIRKDFFLGGVGDSKKMSWVKWDWALVPYGLRGLNWVFKGKKLGVDWKVVVEVFGREGRVMDRVGCEIDKTGMEFSTSFIWKVDSGECTSFRSDRWAGQRWLRDVFNRLYHLESNKEVLVCNRGEWDEGVWKWKWEWLRDPRGIHGVGASVGLRNKVEQVSAKEGKCVRVESVIGEAPGLGRVR</sequence>
<dbReference type="SUPFAM" id="SSF56672">
    <property type="entry name" value="DNA/RNA polymerases"/>
    <property type="match status" value="1"/>
</dbReference>
<dbReference type="PROSITE" id="PS50878">
    <property type="entry name" value="RT_POL"/>
    <property type="match status" value="1"/>
</dbReference>
<keyword evidence="5" id="KW-1185">Reference proteome</keyword>
<feature type="domain" description="Reverse transcriptase" evidence="3">
    <location>
        <begin position="324"/>
        <end position="607"/>
    </location>
</feature>
<dbReference type="Proteomes" id="UP001151760">
    <property type="component" value="Unassembled WGS sequence"/>
</dbReference>
<keyword evidence="4" id="KW-0695">RNA-directed DNA polymerase</keyword>
<dbReference type="InterPro" id="IPR000477">
    <property type="entry name" value="RT_dom"/>
</dbReference>
<evidence type="ECO:0000313" key="5">
    <source>
        <dbReference type="Proteomes" id="UP001151760"/>
    </source>
</evidence>
<feature type="compositionally biased region" description="Basic and acidic residues" evidence="1">
    <location>
        <begin position="1"/>
        <end position="13"/>
    </location>
</feature>
<name>A0ABQ5CZI3_9ASTR</name>
<gene>
    <name evidence="4" type="ORF">Tco_0922939</name>
</gene>
<keyword evidence="4" id="KW-0548">Nucleotidyltransferase</keyword>
<reference evidence="4" key="1">
    <citation type="journal article" date="2022" name="Int. J. Mol. Sci.">
        <title>Draft Genome of Tanacetum Coccineum: Genomic Comparison of Closely Related Tanacetum-Family Plants.</title>
        <authorList>
            <person name="Yamashiro T."/>
            <person name="Shiraishi A."/>
            <person name="Nakayama K."/>
            <person name="Satake H."/>
        </authorList>
    </citation>
    <scope>NUCLEOTIDE SEQUENCE</scope>
</reference>
<dbReference type="EMBL" id="BQNB010014800">
    <property type="protein sequence ID" value="GJT32520.1"/>
    <property type="molecule type" value="Genomic_DNA"/>
</dbReference>
<feature type="region of interest" description="Disordered" evidence="1">
    <location>
        <begin position="82"/>
        <end position="117"/>
    </location>
</feature>
<reference evidence="4" key="2">
    <citation type="submission" date="2022-01" db="EMBL/GenBank/DDBJ databases">
        <authorList>
            <person name="Yamashiro T."/>
            <person name="Shiraishi A."/>
            <person name="Satake H."/>
            <person name="Nakayama K."/>
        </authorList>
    </citation>
    <scope>NUCLEOTIDE SEQUENCE</scope>
</reference>
<feature type="transmembrane region" description="Helical" evidence="2">
    <location>
        <begin position="157"/>
        <end position="178"/>
    </location>
</feature>
<feature type="region of interest" description="Disordered" evidence="1">
    <location>
        <begin position="276"/>
        <end position="306"/>
    </location>
</feature>
<dbReference type="InterPro" id="IPR043502">
    <property type="entry name" value="DNA/RNA_pol_sf"/>
</dbReference>
<protein>
    <submittedName>
        <fullName evidence="4">RNA-directed DNA polymerase</fullName>
    </submittedName>
</protein>